<gene>
    <name evidence="3" type="ORF">ABT384_00825</name>
</gene>
<comment type="caution">
    <text evidence="3">The sequence shown here is derived from an EMBL/GenBank/DDBJ whole genome shotgun (WGS) entry which is preliminary data.</text>
</comment>
<accession>A0ABV1XHY1</accession>
<name>A0ABV1XHY1_9ACTN</name>
<dbReference type="Proteomes" id="UP001486207">
    <property type="component" value="Unassembled WGS sequence"/>
</dbReference>
<dbReference type="PANTHER" id="PTHR32494">
    <property type="entry name" value="ALLANTOATE DEIMINASE-RELATED"/>
    <property type="match status" value="1"/>
</dbReference>
<dbReference type="RefSeq" id="WP_190069043.1">
    <property type="nucleotide sequence ID" value="NZ_BNBM01000002.1"/>
</dbReference>
<evidence type="ECO:0000256" key="2">
    <source>
        <dbReference type="ARBA" id="ARBA00022801"/>
    </source>
</evidence>
<keyword evidence="2 3" id="KW-0378">Hydrolase</keyword>
<comment type="similarity">
    <text evidence="1">Belongs to the peptidase M20 family.</text>
</comment>
<evidence type="ECO:0000256" key="1">
    <source>
        <dbReference type="ARBA" id="ARBA00006153"/>
    </source>
</evidence>
<proteinExistence type="inferred from homology"/>
<evidence type="ECO:0000313" key="4">
    <source>
        <dbReference type="Proteomes" id="UP001486207"/>
    </source>
</evidence>
<dbReference type="InterPro" id="IPR002933">
    <property type="entry name" value="Peptidase_M20"/>
</dbReference>
<dbReference type="InterPro" id="IPR010158">
    <property type="entry name" value="Amidase_Cbmase"/>
</dbReference>
<dbReference type="Gene3D" id="3.30.70.360">
    <property type="match status" value="1"/>
</dbReference>
<dbReference type="Gene3D" id="3.40.630.10">
    <property type="entry name" value="Zn peptidases"/>
    <property type="match status" value="1"/>
</dbReference>
<dbReference type="InterPro" id="IPR036264">
    <property type="entry name" value="Bact_exopeptidase_dim_dom"/>
</dbReference>
<dbReference type="SUPFAM" id="SSF55031">
    <property type="entry name" value="Bacterial exopeptidase dimerisation domain"/>
    <property type="match status" value="1"/>
</dbReference>
<reference evidence="3 4" key="1">
    <citation type="submission" date="2024-06" db="EMBL/GenBank/DDBJ databases">
        <title>The Natural Products Discovery Center: Release of the First 8490 Sequenced Strains for Exploring Actinobacteria Biosynthetic Diversity.</title>
        <authorList>
            <person name="Kalkreuter E."/>
            <person name="Kautsar S.A."/>
            <person name="Yang D."/>
            <person name="Bader C.D."/>
            <person name="Teijaro C.N."/>
            <person name="Fluegel L."/>
            <person name="Davis C.M."/>
            <person name="Simpson J.R."/>
            <person name="Lauterbach L."/>
            <person name="Steele A.D."/>
            <person name="Gui C."/>
            <person name="Meng S."/>
            <person name="Li G."/>
            <person name="Viehrig K."/>
            <person name="Ye F."/>
            <person name="Su P."/>
            <person name="Kiefer A.F."/>
            <person name="Nichols A."/>
            <person name="Cepeda A.J."/>
            <person name="Yan W."/>
            <person name="Fan B."/>
            <person name="Jiang Y."/>
            <person name="Adhikari A."/>
            <person name="Zheng C.-J."/>
            <person name="Schuster L."/>
            <person name="Cowan T.M."/>
            <person name="Smanski M.J."/>
            <person name="Chevrette M.G."/>
            <person name="De Carvalho L.P.S."/>
            <person name="Shen B."/>
        </authorList>
    </citation>
    <scope>NUCLEOTIDE SEQUENCE [LARGE SCALE GENOMIC DNA]</scope>
    <source>
        <strain evidence="3 4">NPDC000155</strain>
    </source>
</reference>
<dbReference type="NCBIfam" id="TIGR01879">
    <property type="entry name" value="hydantase"/>
    <property type="match status" value="1"/>
</dbReference>
<dbReference type="GO" id="GO:0016787">
    <property type="term" value="F:hydrolase activity"/>
    <property type="evidence" value="ECO:0007669"/>
    <property type="project" value="UniProtKB-KW"/>
</dbReference>
<dbReference type="PANTHER" id="PTHR32494:SF5">
    <property type="entry name" value="ALLANTOATE AMIDOHYDROLASE"/>
    <property type="match status" value="1"/>
</dbReference>
<dbReference type="EMBL" id="JBEPFB010000001">
    <property type="protein sequence ID" value="MER7371194.1"/>
    <property type="molecule type" value="Genomic_DNA"/>
</dbReference>
<dbReference type="SUPFAM" id="SSF53187">
    <property type="entry name" value="Zn-dependent exopeptidases"/>
    <property type="match status" value="1"/>
</dbReference>
<protein>
    <submittedName>
        <fullName evidence="3">Zn-dependent hydrolase</fullName>
    </submittedName>
</protein>
<dbReference type="CDD" id="cd03884">
    <property type="entry name" value="M20_bAS"/>
    <property type="match status" value="1"/>
</dbReference>
<organism evidence="3 4">
    <name type="scientific">Streptomyces lanatus</name>
    <dbReference type="NCBI Taxonomy" id="66900"/>
    <lineage>
        <taxon>Bacteria</taxon>
        <taxon>Bacillati</taxon>
        <taxon>Actinomycetota</taxon>
        <taxon>Actinomycetes</taxon>
        <taxon>Kitasatosporales</taxon>
        <taxon>Streptomycetaceae</taxon>
        <taxon>Streptomyces</taxon>
    </lineage>
</organism>
<keyword evidence="4" id="KW-1185">Reference proteome</keyword>
<dbReference type="NCBIfam" id="NF006771">
    <property type="entry name" value="PRK09290.1-5"/>
    <property type="match status" value="1"/>
</dbReference>
<dbReference type="PIRSF" id="PIRSF001235">
    <property type="entry name" value="Amidase_carbamoylase"/>
    <property type="match status" value="1"/>
</dbReference>
<sequence>MSTNLVAPASTLDQPALSVDAARLLDRVERFAEIGRNDAGGIDREGFSDADIEARAELVREAEAAGLTARIDAAGNVIVRRPERAGCTERPTLMIGSHLDTVVNGGRLDGTYGVLAALEVLQTVSEAGVEPAHELVAVAFANEEGARFAQPFWGSKVLVGRLAELPDEPLAHDGSPLREPLARLGGDLDALDSAVWPQGSVAAYLELHVEQGPVLERSGDRIGVVTGITGRTVLTVTVRGEAGHAGTTPMELRCDPLTGAARILLAVEGLAKEQQLCRVATVGRLDIRPNSPNTIAQEVQLTVDLRDGNPVRLGLAEQAVRNLLDTVAQERGLEIEVAVSTRTEPAQADRVLRDAIADSSAELGHPYQLLPSGAGHDAQVMAGIAPIGMIFVPSIGGVSHVPEEDTAQSDLVAGADVLLRTALRL</sequence>
<dbReference type="Pfam" id="PF01546">
    <property type="entry name" value="Peptidase_M20"/>
    <property type="match status" value="1"/>
</dbReference>
<evidence type="ECO:0000313" key="3">
    <source>
        <dbReference type="EMBL" id="MER7371194.1"/>
    </source>
</evidence>